<keyword evidence="1" id="KW-0418">Kinase</keyword>
<protein>
    <submittedName>
        <fullName evidence="1">Serine/threonine-protein kinase</fullName>
        <ecNumber evidence="1">2.7.11.1</ecNumber>
    </submittedName>
</protein>
<reference evidence="1" key="1">
    <citation type="submission" date="2022-07" db="EMBL/GenBank/DDBJ databases">
        <title>Phylogenomic reconstructions and comparative analyses of Kickxellomycotina fungi.</title>
        <authorList>
            <person name="Reynolds N.K."/>
            <person name="Stajich J.E."/>
            <person name="Barry K."/>
            <person name="Grigoriev I.V."/>
            <person name="Crous P."/>
            <person name="Smith M.E."/>
        </authorList>
    </citation>
    <scope>NUCLEOTIDE SEQUENCE</scope>
    <source>
        <strain evidence="1">NRRL 5244</strain>
    </source>
</reference>
<keyword evidence="2" id="KW-1185">Reference proteome</keyword>
<evidence type="ECO:0000313" key="2">
    <source>
        <dbReference type="Proteomes" id="UP001150603"/>
    </source>
</evidence>
<organism evidence="1 2">
    <name type="scientific">Linderina macrospora</name>
    <dbReference type="NCBI Taxonomy" id="4868"/>
    <lineage>
        <taxon>Eukaryota</taxon>
        <taxon>Fungi</taxon>
        <taxon>Fungi incertae sedis</taxon>
        <taxon>Zoopagomycota</taxon>
        <taxon>Kickxellomycotina</taxon>
        <taxon>Kickxellomycetes</taxon>
        <taxon>Kickxellales</taxon>
        <taxon>Kickxellaceae</taxon>
        <taxon>Linderina</taxon>
    </lineage>
</organism>
<evidence type="ECO:0000313" key="1">
    <source>
        <dbReference type="EMBL" id="KAJ1936780.1"/>
    </source>
</evidence>
<comment type="caution">
    <text evidence="1">The sequence shown here is derived from an EMBL/GenBank/DDBJ whole genome shotgun (WGS) entry which is preliminary data.</text>
</comment>
<gene>
    <name evidence="1" type="primary">YPK2_1</name>
    <name evidence="1" type="ORF">FBU59_004948</name>
</gene>
<accession>A0ACC1J497</accession>
<name>A0ACC1J497_9FUNG</name>
<dbReference type="EMBL" id="JANBPW010003754">
    <property type="protein sequence ID" value="KAJ1936780.1"/>
    <property type="molecule type" value="Genomic_DNA"/>
</dbReference>
<proteinExistence type="predicted"/>
<feature type="non-terminal residue" evidence="1">
    <location>
        <position position="458"/>
    </location>
</feature>
<dbReference type="EC" id="2.7.11.1" evidence="1"/>
<dbReference type="Proteomes" id="UP001150603">
    <property type="component" value="Unassembled WGS sequence"/>
</dbReference>
<keyword evidence="1" id="KW-0808">Transferase</keyword>
<sequence>MASNGLPSASGNSQPVKRSGILVIRVMEARSLVYPPGSQQLMARYAPYTNEAHQRPYAVVEFDKNEAVVTSLGGDMHNPIWKYRVSFDVSRTSPVMVSLYQRTAELQYQRAPQPRGYQRFGNGNGGAQGRNGQQQQQPQQSPSGQQGATSGAIFLGAVQIMPDFQDGRLYDDWIPLLGGAGNSGHLHVQYCFNKKDSTPLSIDQFDLLKVIGKGSFGKVMQVRKLDTGRIYAMKILSKSKIVMRSEVAHTLAERNVLAKINHPFIVPLKFSFQTPEKLYLVLAFINGGELFHHLQREGRFDQHRSRFYAAELLSALDCLHSYNVIYRDLKPENILLDYSGHIALCDFGLCKLNMSDNETTNTFCGTPEYLAPELLQGRGYTKTVDWWTFGVLLYEMMTGLPPFYDENVNEMYRRILEDELVFPDDMGNRAKSLLRGLLQRDPRRRLGNNGASEIKEQP</sequence>